<evidence type="ECO:0000256" key="6">
    <source>
        <dbReference type="SAM" id="MobiDB-lite"/>
    </source>
</evidence>
<dbReference type="Gene3D" id="3.30.70.1170">
    <property type="entry name" value="Sun protein, domain 3"/>
    <property type="match status" value="1"/>
</dbReference>
<dbReference type="GO" id="GO:0008173">
    <property type="term" value="F:RNA methyltransferase activity"/>
    <property type="evidence" value="ECO:0007669"/>
    <property type="project" value="InterPro"/>
</dbReference>
<evidence type="ECO:0000256" key="3">
    <source>
        <dbReference type="ARBA" id="ARBA00022691"/>
    </source>
</evidence>
<feature type="compositionally biased region" description="Basic residues" evidence="6">
    <location>
        <begin position="623"/>
        <end position="648"/>
    </location>
</feature>
<feature type="binding site" evidence="5">
    <location>
        <position position="334"/>
    </location>
    <ligand>
        <name>S-adenosyl-L-methionine</name>
        <dbReference type="ChEBI" id="CHEBI:59789"/>
    </ligand>
</feature>
<feature type="compositionally biased region" description="Polar residues" evidence="6">
    <location>
        <begin position="598"/>
        <end position="608"/>
    </location>
</feature>
<reference evidence="9" key="1">
    <citation type="submission" date="2021-02" db="EMBL/GenBank/DDBJ databases">
        <title>Genome sequence Cadophora malorum strain M34.</title>
        <authorList>
            <person name="Stefanovic E."/>
            <person name="Vu D."/>
            <person name="Scully C."/>
            <person name="Dijksterhuis J."/>
            <person name="Roader J."/>
            <person name="Houbraken J."/>
        </authorList>
    </citation>
    <scope>NUCLEOTIDE SEQUENCE</scope>
    <source>
        <strain evidence="9">M34</strain>
    </source>
</reference>
<dbReference type="EMBL" id="JAFJYH010000328">
    <property type="protein sequence ID" value="KAG4413206.1"/>
    <property type="molecule type" value="Genomic_DNA"/>
</dbReference>
<keyword evidence="4 5" id="KW-0694">RNA-binding</keyword>
<evidence type="ECO:0000259" key="8">
    <source>
        <dbReference type="PROSITE" id="PS51686"/>
    </source>
</evidence>
<evidence type="ECO:0000256" key="7">
    <source>
        <dbReference type="SAM" id="SignalP"/>
    </source>
</evidence>
<dbReference type="Pfam" id="PF21153">
    <property type="entry name" value="NSUN5_N"/>
    <property type="match status" value="1"/>
</dbReference>
<dbReference type="InterPro" id="IPR001678">
    <property type="entry name" value="MeTrfase_RsmB-F_NOP2_dom"/>
</dbReference>
<dbReference type="OrthoDB" id="435282at2759"/>
<evidence type="ECO:0000313" key="9">
    <source>
        <dbReference type="EMBL" id="KAG4413206.1"/>
    </source>
</evidence>
<feature type="compositionally biased region" description="Low complexity" evidence="6">
    <location>
        <begin position="373"/>
        <end position="384"/>
    </location>
</feature>
<dbReference type="FunFam" id="3.30.70.1170:FF:000006">
    <property type="entry name" value="NOL1/NOP2/Sun domain family protein"/>
    <property type="match status" value="1"/>
</dbReference>
<dbReference type="PROSITE" id="PS51686">
    <property type="entry name" value="SAM_MT_RSMB_NOP"/>
    <property type="match status" value="1"/>
</dbReference>
<dbReference type="PANTHER" id="PTHR22807">
    <property type="entry name" value="NOP2 YEAST -RELATED NOL1/NOP2/FMU SUN DOMAIN-CONTAINING"/>
    <property type="match status" value="1"/>
</dbReference>
<dbReference type="Pfam" id="PF01189">
    <property type="entry name" value="Methyltr_RsmB-F"/>
    <property type="match status" value="1"/>
</dbReference>
<keyword evidence="2 5" id="KW-0808">Transferase</keyword>
<comment type="similarity">
    <text evidence="5">Belongs to the class I-like SAM-binding methyltransferase superfamily. RsmB/NOP family.</text>
</comment>
<dbReference type="PRINTS" id="PR02008">
    <property type="entry name" value="RCMTFAMILY"/>
</dbReference>
<dbReference type="InterPro" id="IPR023267">
    <property type="entry name" value="RCMT"/>
</dbReference>
<feature type="region of interest" description="Disordered" evidence="6">
    <location>
        <begin position="358"/>
        <end position="403"/>
    </location>
</feature>
<dbReference type="AlphaFoldDB" id="A0A8H7T580"/>
<keyword evidence="3 5" id="KW-0949">S-adenosyl-L-methionine</keyword>
<sequence>MWGGFNLVLSGAMSLYYEAADLLTAPTNAGGSLKSRIFNKKDLKSQPAQVYALAIETCKWSSVLKEVVENAEILRLEHKLTPILSILLVHDLLLAKRGIALPATHGLRTSVERHKGRLQAEFVKARVKRKVSSVEAFKAFIEEGLEDGTDTSDALYPRWVRINTLKTSLEDQLETTFAGIERATSIAAVRKRGVKRLFIDGHIPNLIAISPSVDLSKSDAYKAGEIIFQDKASCFPAYMLDPLPQDGNIIDTCSAPGNKTTHLAAIMLEHSSEPDECSQTIHAFEKNKGRAETLEKMVNLAGSNTFTKLHPGQDFLKSQPNSMTFKNVGALLLDPSCSGSGIIGRDDMPELHLPVLKQAAPKHGSRPPKKAAAKPSAAKATDPATDTRKRKREDHDPSMDVMVDDDGEVTAISSEDDLRHRLEALSKFQLELLLHAFKFPAAKKITYSTCSIHAEENENVVQKALEHPSAKQAGWRILKREEQIRGMKEWPVRGSQDACGGNEEVAESCIRANKDDEHGTMGFFLAAFVRDVSPPAEMDAKFLRDERGHLVRDVMGFPVHVTEDVEDIGMVGFEGESHVPEEDHEWGGFDEEEEIPETVSTAKATKTSVPPAEQPSKPAKAPVNKHAHSTLKKRTQLVKPDKKRKKSK</sequence>
<dbReference type="SUPFAM" id="SSF53335">
    <property type="entry name" value="S-adenosyl-L-methionine-dependent methyltransferases"/>
    <property type="match status" value="1"/>
</dbReference>
<evidence type="ECO:0000256" key="2">
    <source>
        <dbReference type="ARBA" id="ARBA00022679"/>
    </source>
</evidence>
<dbReference type="Pfam" id="PF21148">
    <property type="entry name" value="NSUN5_fdxn-like"/>
    <property type="match status" value="1"/>
</dbReference>
<feature type="binding site" evidence="5">
    <location>
        <begin position="253"/>
        <end position="259"/>
    </location>
    <ligand>
        <name>S-adenosyl-L-methionine</name>
        <dbReference type="ChEBI" id="CHEBI:59789"/>
    </ligand>
</feature>
<evidence type="ECO:0000256" key="5">
    <source>
        <dbReference type="PROSITE-ProRule" id="PRU01023"/>
    </source>
</evidence>
<dbReference type="InterPro" id="IPR049561">
    <property type="entry name" value="NSUN5_7_fdxn-like"/>
</dbReference>
<feature type="active site" description="Nucleophile" evidence="5">
    <location>
        <position position="450"/>
    </location>
</feature>
<organism evidence="9 10">
    <name type="scientific">Cadophora malorum</name>
    <dbReference type="NCBI Taxonomy" id="108018"/>
    <lineage>
        <taxon>Eukaryota</taxon>
        <taxon>Fungi</taxon>
        <taxon>Dikarya</taxon>
        <taxon>Ascomycota</taxon>
        <taxon>Pezizomycotina</taxon>
        <taxon>Leotiomycetes</taxon>
        <taxon>Helotiales</taxon>
        <taxon>Ploettnerulaceae</taxon>
        <taxon>Cadophora</taxon>
    </lineage>
</organism>
<dbReference type="InterPro" id="IPR048889">
    <property type="entry name" value="NSUN5_RCM1_N"/>
</dbReference>
<name>A0A8H7T580_9HELO</name>
<dbReference type="Gene3D" id="3.40.50.150">
    <property type="entry name" value="Vaccinia Virus protein VP39"/>
    <property type="match status" value="1"/>
</dbReference>
<feature type="binding site" evidence="5">
    <location>
        <position position="285"/>
    </location>
    <ligand>
        <name>S-adenosyl-L-methionine</name>
        <dbReference type="ChEBI" id="CHEBI:59789"/>
    </ligand>
</feature>
<comment type="caution">
    <text evidence="9">The sequence shown here is derived from an EMBL/GenBank/DDBJ whole genome shotgun (WGS) entry which is preliminary data.</text>
</comment>
<dbReference type="GO" id="GO:0003723">
    <property type="term" value="F:RNA binding"/>
    <property type="evidence" value="ECO:0007669"/>
    <property type="project" value="UniProtKB-UniRule"/>
</dbReference>
<evidence type="ECO:0000256" key="4">
    <source>
        <dbReference type="ARBA" id="ARBA00022884"/>
    </source>
</evidence>
<feature type="region of interest" description="Disordered" evidence="6">
    <location>
        <begin position="579"/>
        <end position="648"/>
    </location>
</feature>
<proteinExistence type="inferred from homology"/>
<feature type="binding site" evidence="5">
    <location>
        <position position="314"/>
    </location>
    <ligand>
        <name>S-adenosyl-L-methionine</name>
        <dbReference type="ChEBI" id="CHEBI:59789"/>
    </ligand>
</feature>
<accession>A0A8H7T580</accession>
<feature type="chain" id="PRO_5034821145" description="SAM-dependent MTase RsmB/NOP-type domain-containing protein" evidence="7">
    <location>
        <begin position="20"/>
        <end position="648"/>
    </location>
</feature>
<dbReference type="PANTHER" id="PTHR22807:SF4">
    <property type="entry name" value="28S RRNA (CYTOSINE-C(5))-METHYLTRANSFERASE"/>
    <property type="match status" value="1"/>
</dbReference>
<feature type="signal peptide" evidence="7">
    <location>
        <begin position="1"/>
        <end position="19"/>
    </location>
</feature>
<feature type="compositionally biased region" description="Basic residues" evidence="6">
    <location>
        <begin position="363"/>
        <end position="372"/>
    </location>
</feature>
<dbReference type="InterPro" id="IPR029063">
    <property type="entry name" value="SAM-dependent_MTases_sf"/>
</dbReference>
<keyword evidence="7" id="KW-0732">Signal</keyword>
<dbReference type="GO" id="GO:0005730">
    <property type="term" value="C:nucleolus"/>
    <property type="evidence" value="ECO:0007669"/>
    <property type="project" value="TreeGrafter"/>
</dbReference>
<evidence type="ECO:0000313" key="10">
    <source>
        <dbReference type="Proteomes" id="UP000664132"/>
    </source>
</evidence>
<dbReference type="Proteomes" id="UP000664132">
    <property type="component" value="Unassembled WGS sequence"/>
</dbReference>
<gene>
    <name evidence="9" type="ORF">IFR04_013671</name>
</gene>
<evidence type="ECO:0000256" key="1">
    <source>
        <dbReference type="ARBA" id="ARBA00022603"/>
    </source>
</evidence>
<keyword evidence="1 5" id="KW-0489">Methyltransferase</keyword>
<dbReference type="InterPro" id="IPR049560">
    <property type="entry name" value="MeTrfase_RsmB-F_NOP2_cat"/>
</dbReference>
<protein>
    <recommendedName>
        <fullName evidence="8">SAM-dependent MTase RsmB/NOP-type domain-containing protein</fullName>
    </recommendedName>
</protein>
<feature type="domain" description="SAM-dependent MTase RsmB/NOP-type" evidence="8">
    <location>
        <begin position="148"/>
        <end position="531"/>
    </location>
</feature>
<dbReference type="GO" id="GO:0070475">
    <property type="term" value="P:rRNA base methylation"/>
    <property type="evidence" value="ECO:0007669"/>
    <property type="project" value="TreeGrafter"/>
</dbReference>
<keyword evidence="10" id="KW-1185">Reference proteome</keyword>